<evidence type="ECO:0000256" key="5">
    <source>
        <dbReference type="ARBA" id="ARBA00022824"/>
    </source>
</evidence>
<evidence type="ECO:0000256" key="6">
    <source>
        <dbReference type="ARBA" id="ARBA00022837"/>
    </source>
</evidence>
<dbReference type="PROSITE" id="PS00018">
    <property type="entry name" value="EF_HAND_1"/>
    <property type="match status" value="5"/>
</dbReference>
<sequence>MASYFTLIRISLLLLLSYYNVVKSEEPETPEDLSKEYVGHEAPSTKMNQHLHEKSGSHDDKFDHQAILGSQKAAEEYGDLSPEEAKKRLKVLARDHIDKNKDGFVTEEELTDWVKHSLISLDKEETEERFDEIDADDLDKDGFITWGEYIQESFGVEPGKEVEKLMTDPEDMKLMTEDRKYFGAADSDRDMKLSKDEFAAFQNPEHFVHMHATLIENTLKEKDTDKDGRIDLKEFLGDTFDQPSSEWYITEKARFTEEYDNDKDGFLTGNEIKEWLVPDIHQTARQEARHLIKMSDTDKDGELSIQEIVDAHKTFVGSEATSYGEKLVDIQAHEEL</sequence>
<dbReference type="Gene3D" id="1.10.238.10">
    <property type="entry name" value="EF-hand"/>
    <property type="match status" value="3"/>
</dbReference>
<feature type="domain" description="EF-hand" evidence="13">
    <location>
        <begin position="283"/>
        <end position="318"/>
    </location>
</feature>
<evidence type="ECO:0000256" key="10">
    <source>
        <dbReference type="ARBA" id="ARBA00063143"/>
    </source>
</evidence>
<dbReference type="EMBL" id="JAKKPZ010000015">
    <property type="protein sequence ID" value="KAI1713559.1"/>
    <property type="molecule type" value="Genomic_DNA"/>
</dbReference>
<evidence type="ECO:0000256" key="3">
    <source>
        <dbReference type="ARBA" id="ARBA00022729"/>
    </source>
</evidence>
<name>A0AAD4N1F8_9BILA</name>
<evidence type="ECO:0000256" key="8">
    <source>
        <dbReference type="ARBA" id="ARBA00023186"/>
    </source>
</evidence>
<evidence type="ECO:0000256" key="1">
    <source>
        <dbReference type="ARBA" id="ARBA00004319"/>
    </source>
</evidence>
<comment type="function">
    <text evidence="9">Probable molecular chaperone assisting protein biosynthesis and transport in the endoplasmic reticulum. Required for the proper biosynthesis and transport of pulmonary surfactant-associated protein A/SP-A, pulmonary surfactant-associated protein D/SP-D and the lipid transporter ABCA3. By regulating both the proper expression and the degradation through the endoplasmic reticulum-associated protein degradation pathway of these proteins plays a crucial role in pulmonary surfactant homeostasis. Has an anti-fibrotic activity by negatively regulating the secretion of type I and type III collagens. This calcium-binding protein also transiently associates with immature PCSK6 and regulates its secretion.</text>
</comment>
<keyword evidence="5" id="KW-0256">Endoplasmic reticulum</keyword>
<evidence type="ECO:0000256" key="9">
    <source>
        <dbReference type="ARBA" id="ARBA00056975"/>
    </source>
</evidence>
<comment type="subcellular location">
    <subcellularLocation>
        <location evidence="1">Endoplasmic reticulum lumen</location>
    </subcellularLocation>
</comment>
<dbReference type="SUPFAM" id="SSF47473">
    <property type="entry name" value="EF-hand"/>
    <property type="match status" value="2"/>
</dbReference>
<dbReference type="PROSITE" id="PS50222">
    <property type="entry name" value="EF_HAND_2"/>
    <property type="match status" value="2"/>
</dbReference>
<dbReference type="GO" id="GO:0005788">
    <property type="term" value="C:endoplasmic reticulum lumen"/>
    <property type="evidence" value="ECO:0007669"/>
    <property type="project" value="UniProtKB-SubCell"/>
</dbReference>
<keyword evidence="7" id="KW-0325">Glycoprotein</keyword>
<dbReference type="Pfam" id="PF13499">
    <property type="entry name" value="EF-hand_7"/>
    <property type="match status" value="1"/>
</dbReference>
<dbReference type="PANTHER" id="PTHR10827">
    <property type="entry name" value="RETICULOCALBIN"/>
    <property type="match status" value="1"/>
</dbReference>
<keyword evidence="15" id="KW-1185">Reference proteome</keyword>
<proteinExistence type="predicted"/>
<dbReference type="GO" id="GO:0005509">
    <property type="term" value="F:calcium ion binding"/>
    <property type="evidence" value="ECO:0007669"/>
    <property type="project" value="InterPro"/>
</dbReference>
<dbReference type="AlphaFoldDB" id="A0AAD4N1F8"/>
<feature type="chain" id="PRO_5042056224" description="Reticulocalbin-3" evidence="12">
    <location>
        <begin position="25"/>
        <end position="336"/>
    </location>
</feature>
<dbReference type="FunFam" id="1.10.238.10:FF:000104">
    <property type="entry name" value="calumenin isoform X1"/>
    <property type="match status" value="1"/>
</dbReference>
<keyword evidence="3 12" id="KW-0732">Signal</keyword>
<dbReference type="InterPro" id="IPR018247">
    <property type="entry name" value="EF_Hand_1_Ca_BS"/>
</dbReference>
<keyword evidence="6" id="KW-0106">Calcium</keyword>
<organism evidence="14 15">
    <name type="scientific">Ditylenchus destructor</name>
    <dbReference type="NCBI Taxonomy" id="166010"/>
    <lineage>
        <taxon>Eukaryota</taxon>
        <taxon>Metazoa</taxon>
        <taxon>Ecdysozoa</taxon>
        <taxon>Nematoda</taxon>
        <taxon>Chromadorea</taxon>
        <taxon>Rhabditida</taxon>
        <taxon>Tylenchina</taxon>
        <taxon>Tylenchomorpha</taxon>
        <taxon>Sphaerularioidea</taxon>
        <taxon>Anguinidae</taxon>
        <taxon>Anguininae</taxon>
        <taxon>Ditylenchus</taxon>
    </lineage>
</organism>
<reference evidence="14" key="1">
    <citation type="submission" date="2022-01" db="EMBL/GenBank/DDBJ databases">
        <title>Genome Sequence Resource for Two Populations of Ditylenchus destructor, the Migratory Endoparasitic Phytonematode.</title>
        <authorList>
            <person name="Zhang H."/>
            <person name="Lin R."/>
            <person name="Xie B."/>
        </authorList>
    </citation>
    <scope>NUCLEOTIDE SEQUENCE</scope>
    <source>
        <strain evidence="14">BazhouSP</strain>
    </source>
</reference>
<dbReference type="InterPro" id="IPR002048">
    <property type="entry name" value="EF_hand_dom"/>
</dbReference>
<dbReference type="Proteomes" id="UP001201812">
    <property type="component" value="Unassembled WGS sequence"/>
</dbReference>
<accession>A0AAD4N1F8</accession>
<evidence type="ECO:0000259" key="13">
    <source>
        <dbReference type="PROSITE" id="PS50222"/>
    </source>
</evidence>
<keyword evidence="4" id="KW-0677">Repeat</keyword>
<dbReference type="PANTHER" id="PTHR10827:SF95">
    <property type="entry name" value="LD34388P"/>
    <property type="match status" value="1"/>
</dbReference>
<dbReference type="InterPro" id="IPR011992">
    <property type="entry name" value="EF-hand-dom_pair"/>
</dbReference>
<keyword evidence="8" id="KW-0143">Chaperone</keyword>
<evidence type="ECO:0000256" key="11">
    <source>
        <dbReference type="ARBA" id="ARBA00072696"/>
    </source>
</evidence>
<keyword evidence="2" id="KW-0479">Metal-binding</keyword>
<evidence type="ECO:0000313" key="14">
    <source>
        <dbReference type="EMBL" id="KAI1713559.1"/>
    </source>
</evidence>
<comment type="caution">
    <text evidence="14">The sequence shown here is derived from an EMBL/GenBank/DDBJ whole genome shotgun (WGS) entry which is preliminary data.</text>
</comment>
<dbReference type="Pfam" id="PF13202">
    <property type="entry name" value="EF-hand_5"/>
    <property type="match status" value="1"/>
</dbReference>
<protein>
    <recommendedName>
        <fullName evidence="11">Reticulocalbin-3</fullName>
    </recommendedName>
</protein>
<evidence type="ECO:0000256" key="12">
    <source>
        <dbReference type="SAM" id="SignalP"/>
    </source>
</evidence>
<evidence type="ECO:0000313" key="15">
    <source>
        <dbReference type="Proteomes" id="UP001201812"/>
    </source>
</evidence>
<dbReference type="GO" id="GO:0015031">
    <property type="term" value="P:protein transport"/>
    <property type="evidence" value="ECO:0007669"/>
    <property type="project" value="UniProtKB-ARBA"/>
</dbReference>
<feature type="signal peptide" evidence="12">
    <location>
        <begin position="1"/>
        <end position="24"/>
    </location>
</feature>
<gene>
    <name evidence="14" type="ORF">DdX_09077</name>
</gene>
<evidence type="ECO:0000256" key="7">
    <source>
        <dbReference type="ARBA" id="ARBA00023180"/>
    </source>
</evidence>
<dbReference type="Pfam" id="PF13833">
    <property type="entry name" value="EF-hand_8"/>
    <property type="match status" value="1"/>
</dbReference>
<comment type="subunit">
    <text evidence="10">Interacts with PCSK6 (immature form including the propeptide); probably involved in the maturation and the secretion of PCSK6.</text>
</comment>
<dbReference type="SMART" id="SM00054">
    <property type="entry name" value="EFh"/>
    <property type="match status" value="5"/>
</dbReference>
<feature type="domain" description="EF-hand" evidence="13">
    <location>
        <begin position="95"/>
        <end position="120"/>
    </location>
</feature>
<evidence type="ECO:0000256" key="2">
    <source>
        <dbReference type="ARBA" id="ARBA00022723"/>
    </source>
</evidence>
<evidence type="ECO:0000256" key="4">
    <source>
        <dbReference type="ARBA" id="ARBA00022737"/>
    </source>
</evidence>